<dbReference type="AlphaFoldDB" id="A0AA47NBQ2"/>
<accession>A0AA47NBQ2</accession>
<dbReference type="InterPro" id="IPR043136">
    <property type="entry name" value="B30.2/SPRY_sf"/>
</dbReference>
<gene>
    <name evidence="2" type="primary">MEFV_1</name>
    <name evidence="2" type="ORF">N1851_002377</name>
</gene>
<dbReference type="Pfam" id="PF00622">
    <property type="entry name" value="SPRY"/>
    <property type="match status" value="1"/>
</dbReference>
<dbReference type="EMBL" id="JAOPHQ010000292">
    <property type="protein sequence ID" value="KAK0155280.1"/>
    <property type="molecule type" value="Genomic_DNA"/>
</dbReference>
<comment type="caution">
    <text evidence="2">The sequence shown here is derived from an EMBL/GenBank/DDBJ whole genome shotgun (WGS) entry which is preliminary data.</text>
</comment>
<proteinExistence type="predicted"/>
<organism evidence="2 3">
    <name type="scientific">Merluccius polli</name>
    <name type="common">Benguela hake</name>
    <name type="synonym">Merluccius cadenati</name>
    <dbReference type="NCBI Taxonomy" id="89951"/>
    <lineage>
        <taxon>Eukaryota</taxon>
        <taxon>Metazoa</taxon>
        <taxon>Chordata</taxon>
        <taxon>Craniata</taxon>
        <taxon>Vertebrata</taxon>
        <taxon>Euteleostomi</taxon>
        <taxon>Actinopterygii</taxon>
        <taxon>Neopterygii</taxon>
        <taxon>Teleostei</taxon>
        <taxon>Neoteleostei</taxon>
        <taxon>Acanthomorphata</taxon>
        <taxon>Zeiogadaria</taxon>
        <taxon>Gadariae</taxon>
        <taxon>Gadiformes</taxon>
        <taxon>Gadoidei</taxon>
        <taxon>Merlucciidae</taxon>
        <taxon>Merluccius</taxon>
    </lineage>
</organism>
<evidence type="ECO:0000313" key="3">
    <source>
        <dbReference type="Proteomes" id="UP001174136"/>
    </source>
</evidence>
<sequence length="180" mass="20352">MDNASKNGQRTTNTSVHTNDYCSTFKQHTWMSFQPLGSQQVSMVSCPMIQGSPKPKPVDVEAVLSFWMKRKRILTNRLTDRNYNKEWPLLTLPGLRRTFHAPSVWMCSTRAELLKVGVFVDYDEGLVSFYDVEARVHIYSATGCTFCEPLYPLLCSSLHNGGENSAPLIISPVKQARSFV</sequence>
<dbReference type="InterPro" id="IPR013320">
    <property type="entry name" value="ConA-like_dom_sf"/>
</dbReference>
<protein>
    <submittedName>
        <fullName evidence="2">Pyrin</fullName>
    </submittedName>
</protein>
<feature type="domain" description="SPRY" evidence="1">
    <location>
        <begin position="114"/>
        <end position="158"/>
    </location>
</feature>
<keyword evidence="3" id="KW-1185">Reference proteome</keyword>
<name>A0AA47NBQ2_MERPO</name>
<dbReference type="InterPro" id="IPR003877">
    <property type="entry name" value="SPRY_dom"/>
</dbReference>
<evidence type="ECO:0000313" key="2">
    <source>
        <dbReference type="EMBL" id="KAK0155280.1"/>
    </source>
</evidence>
<dbReference type="PRINTS" id="PR01407">
    <property type="entry name" value="BUTYPHLNCDUF"/>
</dbReference>
<dbReference type="SUPFAM" id="SSF49899">
    <property type="entry name" value="Concanavalin A-like lectins/glucanases"/>
    <property type="match status" value="1"/>
</dbReference>
<dbReference type="Proteomes" id="UP001174136">
    <property type="component" value="Unassembled WGS sequence"/>
</dbReference>
<evidence type="ECO:0000259" key="1">
    <source>
        <dbReference type="Pfam" id="PF00622"/>
    </source>
</evidence>
<dbReference type="InterPro" id="IPR003879">
    <property type="entry name" value="Butyrophylin_SPRY"/>
</dbReference>
<reference evidence="2" key="1">
    <citation type="journal article" date="2023" name="Front. Mar. Sci.">
        <title>A new Merluccius polli reference genome to investigate the effects of global change in West African waters.</title>
        <authorList>
            <person name="Mateo J.L."/>
            <person name="Blanco-Fernandez C."/>
            <person name="Garcia-Vazquez E."/>
            <person name="Machado-Schiaffino G."/>
        </authorList>
    </citation>
    <scope>NUCLEOTIDE SEQUENCE</scope>
    <source>
        <strain evidence="2">C29</strain>
        <tissue evidence="2">Fin</tissue>
    </source>
</reference>
<dbReference type="Gene3D" id="2.60.120.920">
    <property type="match status" value="1"/>
</dbReference>